<evidence type="ECO:0000256" key="1">
    <source>
        <dbReference type="ARBA" id="ARBA00001946"/>
    </source>
</evidence>
<dbReference type="Pfam" id="PF00293">
    <property type="entry name" value="NUDIX"/>
    <property type="match status" value="1"/>
</dbReference>
<evidence type="ECO:0000313" key="6">
    <source>
        <dbReference type="EMBL" id="TRD23324.1"/>
    </source>
</evidence>
<dbReference type="RefSeq" id="WP_142833114.1">
    <property type="nucleotide sequence ID" value="NZ_VFSV01000002.1"/>
</dbReference>
<dbReference type="PROSITE" id="PS51462">
    <property type="entry name" value="NUDIX"/>
    <property type="match status" value="1"/>
</dbReference>
<dbReference type="InterPro" id="IPR047198">
    <property type="entry name" value="DDP-like_NUDIX"/>
</dbReference>
<dbReference type="OrthoDB" id="7066910at2"/>
<dbReference type="Gene3D" id="3.90.79.10">
    <property type="entry name" value="Nucleoside Triphosphate Pyrophosphohydrolase"/>
    <property type="match status" value="1"/>
</dbReference>
<dbReference type="AlphaFoldDB" id="A0A547QAD1"/>
<keyword evidence="3 6" id="KW-0378">Hydrolase</keyword>
<feature type="domain" description="Nudix hydrolase" evidence="5">
    <location>
        <begin position="20"/>
        <end position="151"/>
    </location>
</feature>
<dbReference type="GO" id="GO:1901909">
    <property type="term" value="P:diadenosine hexaphosphate catabolic process"/>
    <property type="evidence" value="ECO:0007669"/>
    <property type="project" value="TreeGrafter"/>
</dbReference>
<dbReference type="GO" id="GO:0008486">
    <property type="term" value="F:diphosphoinositol-polyphosphate diphosphatase activity"/>
    <property type="evidence" value="ECO:0007669"/>
    <property type="project" value="TreeGrafter"/>
</dbReference>
<dbReference type="InterPro" id="IPR015797">
    <property type="entry name" value="NUDIX_hydrolase-like_dom_sf"/>
</dbReference>
<dbReference type="GO" id="GO:0034431">
    <property type="term" value="F:bis(5'-adenosyl)-hexaphosphatase activity"/>
    <property type="evidence" value="ECO:0007669"/>
    <property type="project" value="TreeGrafter"/>
</dbReference>
<dbReference type="EMBL" id="VFSV01000002">
    <property type="protein sequence ID" value="TRD23324.1"/>
    <property type="molecule type" value="Genomic_DNA"/>
</dbReference>
<organism evidence="6 7">
    <name type="scientific">Palleronia caenipelagi</name>
    <dbReference type="NCBI Taxonomy" id="2489174"/>
    <lineage>
        <taxon>Bacteria</taxon>
        <taxon>Pseudomonadati</taxon>
        <taxon>Pseudomonadota</taxon>
        <taxon>Alphaproteobacteria</taxon>
        <taxon>Rhodobacterales</taxon>
        <taxon>Roseobacteraceae</taxon>
        <taxon>Palleronia</taxon>
    </lineage>
</organism>
<evidence type="ECO:0000256" key="3">
    <source>
        <dbReference type="ARBA" id="ARBA00022801"/>
    </source>
</evidence>
<dbReference type="InterPro" id="IPR000086">
    <property type="entry name" value="NUDIX_hydrolase_dom"/>
</dbReference>
<reference evidence="6 7" key="1">
    <citation type="submission" date="2019-06" db="EMBL/GenBank/DDBJ databases">
        <title>Paenimaribius caenipelagi gen. nov., sp. nov., isolated from a tidal flat.</title>
        <authorList>
            <person name="Yoon J.-H."/>
        </authorList>
    </citation>
    <scope>NUCLEOTIDE SEQUENCE [LARGE SCALE GENOMIC DNA]</scope>
    <source>
        <strain evidence="6 7">JBTF-M29</strain>
    </source>
</reference>
<name>A0A547QAD1_9RHOB</name>
<comment type="caution">
    <text evidence="6">The sequence shown here is derived from an EMBL/GenBank/DDBJ whole genome shotgun (WGS) entry which is preliminary data.</text>
</comment>
<evidence type="ECO:0000259" key="5">
    <source>
        <dbReference type="PROSITE" id="PS51462"/>
    </source>
</evidence>
<dbReference type="GO" id="GO:1901911">
    <property type="term" value="P:adenosine 5'-(hexahydrogen pentaphosphate) catabolic process"/>
    <property type="evidence" value="ECO:0007669"/>
    <property type="project" value="TreeGrafter"/>
</dbReference>
<dbReference type="GO" id="GO:0005737">
    <property type="term" value="C:cytoplasm"/>
    <property type="evidence" value="ECO:0007669"/>
    <property type="project" value="TreeGrafter"/>
</dbReference>
<proteinExistence type="predicted"/>
<dbReference type="GO" id="GO:0071543">
    <property type="term" value="P:diphosphoinositol polyphosphate metabolic process"/>
    <property type="evidence" value="ECO:0007669"/>
    <property type="project" value="TreeGrafter"/>
</dbReference>
<keyword evidence="4" id="KW-0460">Magnesium</keyword>
<dbReference type="PANTHER" id="PTHR12629">
    <property type="entry name" value="DIPHOSPHOINOSITOL POLYPHOSPHATE PHOSPHOHYDROLASE"/>
    <property type="match status" value="1"/>
</dbReference>
<sequence length="157" mass="17947">MGQNQKPGQKIILEDLGKRSMRAQLGSLCWRRAGDEIEVCLITTRDTGRWMIPKGWPMHGKTPAQCAATEAWEEAGLRGAMSEMAIGVFHYVKDLPQGDVPVMCAVYPMEVTKEASKWDERNERKRRWVSLEKAARKVDEPELSRLLRDPTLPDRLR</sequence>
<dbReference type="CDD" id="cd04666">
    <property type="entry name" value="NUDIX_DIPP2_like_Nudt4"/>
    <property type="match status" value="1"/>
</dbReference>
<evidence type="ECO:0000313" key="7">
    <source>
        <dbReference type="Proteomes" id="UP000318590"/>
    </source>
</evidence>
<accession>A0A547QAD1</accession>
<keyword evidence="7" id="KW-1185">Reference proteome</keyword>
<dbReference type="SUPFAM" id="SSF55811">
    <property type="entry name" value="Nudix"/>
    <property type="match status" value="1"/>
</dbReference>
<dbReference type="GO" id="GO:0046872">
    <property type="term" value="F:metal ion binding"/>
    <property type="evidence" value="ECO:0007669"/>
    <property type="project" value="UniProtKB-KW"/>
</dbReference>
<evidence type="ECO:0000256" key="4">
    <source>
        <dbReference type="ARBA" id="ARBA00022842"/>
    </source>
</evidence>
<keyword evidence="2" id="KW-0479">Metal-binding</keyword>
<protein>
    <submittedName>
        <fullName evidence="6">NUDIX hydrolase</fullName>
    </submittedName>
</protein>
<comment type="cofactor">
    <cofactor evidence="1">
        <name>Mg(2+)</name>
        <dbReference type="ChEBI" id="CHEBI:18420"/>
    </cofactor>
</comment>
<dbReference type="GO" id="GO:1901907">
    <property type="term" value="P:diadenosine pentaphosphate catabolic process"/>
    <property type="evidence" value="ECO:0007669"/>
    <property type="project" value="TreeGrafter"/>
</dbReference>
<gene>
    <name evidence="6" type="ORF">FEV53_01835</name>
</gene>
<dbReference type="PANTHER" id="PTHR12629:SF0">
    <property type="entry name" value="DIPHOSPHOINOSITOL-POLYPHOSPHATE DIPHOSPHATASE"/>
    <property type="match status" value="1"/>
</dbReference>
<dbReference type="Proteomes" id="UP000318590">
    <property type="component" value="Unassembled WGS sequence"/>
</dbReference>
<dbReference type="GO" id="GO:0000298">
    <property type="term" value="F:endopolyphosphatase activity"/>
    <property type="evidence" value="ECO:0007669"/>
    <property type="project" value="TreeGrafter"/>
</dbReference>
<evidence type="ECO:0000256" key="2">
    <source>
        <dbReference type="ARBA" id="ARBA00022723"/>
    </source>
</evidence>
<dbReference type="GO" id="GO:0034432">
    <property type="term" value="F:bis(5'-adenosyl)-pentaphosphatase activity"/>
    <property type="evidence" value="ECO:0007669"/>
    <property type="project" value="TreeGrafter"/>
</dbReference>